<dbReference type="PANTHER" id="PTHR43569">
    <property type="entry name" value="AMIDOHYDROLASE"/>
    <property type="match status" value="1"/>
</dbReference>
<comment type="similarity">
    <text evidence="1">Belongs to the metallo-dependent hydrolases superfamily.</text>
</comment>
<dbReference type="GO" id="GO:0016787">
    <property type="term" value="F:hydrolase activity"/>
    <property type="evidence" value="ECO:0007669"/>
    <property type="project" value="InterPro"/>
</dbReference>
<dbReference type="InterPro" id="IPR006680">
    <property type="entry name" value="Amidohydro-rel"/>
</dbReference>
<dbReference type="InterPro" id="IPR052350">
    <property type="entry name" value="Metallo-dep_Lactonases"/>
</dbReference>
<dbReference type="RefSeq" id="WP_033725275.1">
    <property type="nucleotide sequence ID" value="NZ_FKJL01000103.1"/>
</dbReference>
<protein>
    <submittedName>
        <fullName evidence="3">Purine/pyrimidine phosphoribosyl transferase</fullName>
    </submittedName>
</protein>
<keyword evidence="3" id="KW-0808">Transferase</keyword>
<evidence type="ECO:0000256" key="1">
    <source>
        <dbReference type="ARBA" id="ARBA00038310"/>
    </source>
</evidence>
<dbReference type="InterPro" id="IPR032466">
    <property type="entry name" value="Metal_Hydrolase"/>
</dbReference>
<proteinExistence type="inferred from homology"/>
<sequence>MTDTTIRPARIVDAHVHLWDPARADWYPYLSTEQAQLNMGDVSGMARRFDVPTYMAEAAGWNIQKIVNVAAAAGWHSIDETLDLDRRADHDGHPDAIIGGLPPTSSLAETVAVLDRQSAAKRFRGVRPMGISEGPLPPDGVLHALQERGLLFELMTHPDQLLAAARGLENHGDLIVVVEHTGWPRNGSDEERALWARGIDALASLGDNVLCKLSGLAMPLGSMAVDAVAPWLEYAIDTFGVDRCLFASNFPVDGMHGTLDQLWTTYSTVTAGLSADARDKLFAATAERIYLS</sequence>
<feature type="domain" description="Amidohydrolase-related" evidence="2">
    <location>
        <begin position="12"/>
        <end position="290"/>
    </location>
</feature>
<evidence type="ECO:0000259" key="2">
    <source>
        <dbReference type="Pfam" id="PF04909"/>
    </source>
</evidence>
<dbReference type="SUPFAM" id="SSF51556">
    <property type="entry name" value="Metallo-dependent hydrolases"/>
    <property type="match status" value="1"/>
</dbReference>
<dbReference type="PANTHER" id="PTHR43569:SF2">
    <property type="entry name" value="AMIDOHYDROLASE-RELATED DOMAIN-CONTAINING PROTEIN"/>
    <property type="match status" value="1"/>
</dbReference>
<evidence type="ECO:0000313" key="3">
    <source>
        <dbReference type="EMBL" id="AIL92344.1"/>
    </source>
</evidence>
<dbReference type="EMBL" id="KM105871">
    <property type="protein sequence ID" value="AIL92344.1"/>
    <property type="molecule type" value="Genomic_DNA"/>
</dbReference>
<reference evidence="3" key="1">
    <citation type="journal article" date="2014" name="FEBS Lett.">
        <title>Identification and comparative analysis of a genomic island in Mycobacterium avium subsp. hominissuis.</title>
        <authorList>
            <person name="Lahiri A."/>
            <person name="Sanchini A."/>
            <person name="Semmler T."/>
            <person name="Schafer H."/>
            <person name="Lewin A."/>
        </authorList>
    </citation>
    <scope>NUCLEOTIDE SEQUENCE</scope>
    <source>
        <strain evidence="3">2721</strain>
    </source>
</reference>
<accession>A0A088DHK3</accession>
<dbReference type="GO" id="GO:0016740">
    <property type="term" value="F:transferase activity"/>
    <property type="evidence" value="ECO:0007669"/>
    <property type="project" value="UniProtKB-KW"/>
</dbReference>
<dbReference type="AlphaFoldDB" id="A0A088DHK3"/>
<name>A0A088DHK3_MYCAV</name>
<dbReference type="Gene3D" id="3.20.20.140">
    <property type="entry name" value="Metal-dependent hydrolases"/>
    <property type="match status" value="1"/>
</dbReference>
<organism evidence="3">
    <name type="scientific">Mycobacterium avium subsp. hominissuis</name>
    <dbReference type="NCBI Taxonomy" id="439334"/>
    <lineage>
        <taxon>Bacteria</taxon>
        <taxon>Bacillati</taxon>
        <taxon>Actinomycetota</taxon>
        <taxon>Actinomycetes</taxon>
        <taxon>Mycobacteriales</taxon>
        <taxon>Mycobacteriaceae</taxon>
        <taxon>Mycobacterium</taxon>
        <taxon>Mycobacterium avium complex (MAC)</taxon>
    </lineage>
</organism>
<dbReference type="Pfam" id="PF04909">
    <property type="entry name" value="Amidohydro_2"/>
    <property type="match status" value="1"/>
</dbReference>